<protein>
    <submittedName>
        <fullName evidence="1">Uncharacterized protein</fullName>
    </submittedName>
</protein>
<dbReference type="EMBL" id="LS398110">
    <property type="protein sequence ID" value="SPP93855.1"/>
    <property type="molecule type" value="Genomic_DNA"/>
</dbReference>
<organism evidence="1 2">
    <name type="scientific">Bradyrhizobium vignae</name>
    <dbReference type="NCBI Taxonomy" id="1549949"/>
    <lineage>
        <taxon>Bacteria</taxon>
        <taxon>Pseudomonadati</taxon>
        <taxon>Pseudomonadota</taxon>
        <taxon>Alphaproteobacteria</taxon>
        <taxon>Hyphomicrobiales</taxon>
        <taxon>Nitrobacteraceae</taxon>
        <taxon>Bradyrhizobium</taxon>
    </lineage>
</organism>
<evidence type="ECO:0000313" key="2">
    <source>
        <dbReference type="Proteomes" id="UP000246085"/>
    </source>
</evidence>
<reference evidence="1 2" key="1">
    <citation type="submission" date="2018-03" db="EMBL/GenBank/DDBJ databases">
        <authorList>
            <person name="Gully D."/>
        </authorList>
    </citation>
    <scope>NUCLEOTIDE SEQUENCE [LARGE SCALE GENOMIC DNA]</scope>
    <source>
        <strain evidence="1">ORS3257</strain>
    </source>
</reference>
<evidence type="ECO:0000313" key="1">
    <source>
        <dbReference type="EMBL" id="SPP93855.1"/>
    </source>
</evidence>
<gene>
    <name evidence="1" type="ORF">BRAD3257_2787</name>
</gene>
<name>A0A2U3PXG1_9BRAD</name>
<dbReference type="AlphaFoldDB" id="A0A2U3PXG1"/>
<sequence length="63" mass="7430">MGYFSAKLVFESVRGLYLDARPRFFFSGWSIHCDRAFSPHTSFVNCPDNCRTRTYDHLYRSSL</sequence>
<accession>A0A2U3PXG1</accession>
<proteinExistence type="predicted"/>
<dbReference type="KEGG" id="bvz:BRAD3257_2787"/>
<dbReference type="Proteomes" id="UP000246085">
    <property type="component" value="Chromosome BRAD3257"/>
</dbReference>